<evidence type="ECO:0000313" key="2">
    <source>
        <dbReference type="Proteomes" id="UP000241201"/>
    </source>
</evidence>
<keyword evidence="2" id="KW-1185">Reference proteome</keyword>
<gene>
    <name evidence="1" type="ORF">C7U55_13305</name>
</gene>
<proteinExistence type="predicted"/>
<accession>A0A2T3FJF1</accession>
<dbReference type="GeneID" id="77472052"/>
<name>A0A2T3FJF1_9FIRM</name>
<dbReference type="Proteomes" id="UP000241201">
    <property type="component" value="Unassembled WGS sequence"/>
</dbReference>
<evidence type="ECO:0000313" key="1">
    <source>
        <dbReference type="EMBL" id="PST35413.1"/>
    </source>
</evidence>
<dbReference type="EMBL" id="PYLP01000043">
    <property type="protein sequence ID" value="PST35413.1"/>
    <property type="molecule type" value="Genomic_DNA"/>
</dbReference>
<dbReference type="AlphaFoldDB" id="A0A2T3FJF1"/>
<dbReference type="RefSeq" id="WP_106988956.1">
    <property type="nucleotide sequence ID" value="NZ_PYLP01000043.1"/>
</dbReference>
<protein>
    <submittedName>
        <fullName evidence="1">Uncharacterized protein</fullName>
    </submittedName>
</protein>
<comment type="caution">
    <text evidence="1">The sequence shown here is derived from an EMBL/GenBank/DDBJ whole genome shotgun (WGS) entry which is preliminary data.</text>
</comment>
<organism evidence="1 2">
    <name type="scientific">Faecalibacillus faecis</name>
    <dbReference type="NCBI Taxonomy" id="1982628"/>
    <lineage>
        <taxon>Bacteria</taxon>
        <taxon>Bacillati</taxon>
        <taxon>Bacillota</taxon>
        <taxon>Erysipelotrichia</taxon>
        <taxon>Erysipelotrichales</taxon>
        <taxon>Coprobacillaceae</taxon>
        <taxon>Faecalibacillus</taxon>
    </lineage>
</organism>
<reference evidence="2" key="1">
    <citation type="submission" date="2018-03" db="EMBL/GenBank/DDBJ databases">
        <title>Lachnoclostridium SNUG30370 gen.nov., sp.nov., isolated from human faeces.</title>
        <authorList>
            <person name="Seo B."/>
            <person name="Jeon K."/>
            <person name="Ko G."/>
        </authorList>
    </citation>
    <scope>NUCLEOTIDE SEQUENCE [LARGE SCALE GENOMIC DNA]</scope>
    <source>
        <strain evidence="2">SNUG30370</strain>
    </source>
</reference>
<sequence length="287" mass="34867">MKTTIHTLKREYKDNQTYLNEKQNLFQNLTYMMIEKELNHNDIHIKHEEVMDYYKKCEDIDETIAFFDEKYDQQLDKLGEKEEMFDDDALVFYIVKVIEHFVDIHQIPDKNYIASDLLELIQKDHDYHDLLEQTQSIMKRLIKMKHEKNQDLQNTFSPYGIDLEQFFTRVFQEIDYIEHQVSFLTKLYSLLKELQNEYALSLRYVEIRMDVLSTLTKYTQENLDEEIKDICKNYPQYRFMLYYKIMTTLQQIGETGLLKKYYHEVNACIPMNEEQKDLLEVIQEIFG</sequence>